<evidence type="ECO:0000259" key="2">
    <source>
        <dbReference type="Pfam" id="PF07584"/>
    </source>
</evidence>
<evidence type="ECO:0000256" key="1">
    <source>
        <dbReference type="SAM" id="MobiDB-lite"/>
    </source>
</evidence>
<gene>
    <name evidence="3" type="ORF">Arub01_45280</name>
</gene>
<sequence length="190" mass="20299">MTFLSPERLWLLTLIPLLAAAYAAMRLRRRRHTVRFANLALLSQVAPRRPGRRRHVAAPCSSACPLRCVRGLHGALPAPAPVDSCPFALDERRAVVPGGCTCRIFASVNRGRPGALLAAMGCPPCSDPWPGGGRPDDAGDGAGDGARFRRGPTAQPKPPRGAQTETRWEARLPSAGVPRRTAPPARPVRA</sequence>
<dbReference type="EMBL" id="BSRZ01000013">
    <property type="protein sequence ID" value="GLW66284.1"/>
    <property type="molecule type" value="Genomic_DNA"/>
</dbReference>
<dbReference type="Pfam" id="PF07584">
    <property type="entry name" value="BatA"/>
    <property type="match status" value="1"/>
</dbReference>
<comment type="caution">
    <text evidence="3">The sequence shown here is derived from an EMBL/GenBank/DDBJ whole genome shotgun (WGS) entry which is preliminary data.</text>
</comment>
<feature type="domain" description="Aerotolerance regulator N-terminal" evidence="2">
    <location>
        <begin position="1"/>
        <end position="53"/>
    </location>
</feature>
<evidence type="ECO:0000313" key="3">
    <source>
        <dbReference type="EMBL" id="GLW66284.1"/>
    </source>
</evidence>
<organism evidence="3 4">
    <name type="scientific">Actinomadura rubrobrunea</name>
    <dbReference type="NCBI Taxonomy" id="115335"/>
    <lineage>
        <taxon>Bacteria</taxon>
        <taxon>Bacillati</taxon>
        <taxon>Actinomycetota</taxon>
        <taxon>Actinomycetes</taxon>
        <taxon>Streptosporangiales</taxon>
        <taxon>Thermomonosporaceae</taxon>
        <taxon>Actinomadura</taxon>
    </lineage>
</organism>
<accession>A0A9W6PXL8</accession>
<proteinExistence type="predicted"/>
<dbReference type="InterPro" id="IPR024163">
    <property type="entry name" value="Aerotolerance_reg_N"/>
</dbReference>
<keyword evidence="4" id="KW-1185">Reference proteome</keyword>
<dbReference type="Proteomes" id="UP001165124">
    <property type="component" value="Unassembled WGS sequence"/>
</dbReference>
<protein>
    <recommendedName>
        <fullName evidence="2">Aerotolerance regulator N-terminal domain-containing protein</fullName>
    </recommendedName>
</protein>
<reference evidence="3" key="1">
    <citation type="submission" date="2023-02" db="EMBL/GenBank/DDBJ databases">
        <title>Actinomadura rubrobrunea NBRC 14622.</title>
        <authorList>
            <person name="Ichikawa N."/>
            <person name="Sato H."/>
            <person name="Tonouchi N."/>
        </authorList>
    </citation>
    <scope>NUCLEOTIDE SEQUENCE</scope>
    <source>
        <strain evidence="3">NBRC 14622</strain>
    </source>
</reference>
<evidence type="ECO:0000313" key="4">
    <source>
        <dbReference type="Proteomes" id="UP001165124"/>
    </source>
</evidence>
<dbReference type="RefSeq" id="WP_146150335.1">
    <property type="nucleotide sequence ID" value="NZ_BSRZ01000013.1"/>
</dbReference>
<name>A0A9W6PXL8_9ACTN</name>
<feature type="region of interest" description="Disordered" evidence="1">
    <location>
        <begin position="130"/>
        <end position="190"/>
    </location>
</feature>
<dbReference type="AlphaFoldDB" id="A0A9W6PXL8"/>